<proteinExistence type="predicted"/>
<sequence length="73" mass="8336">MKPTENRKYSLSDYDPNWVLKFASIKDLLIKVFGDKALKIEHVGSTSIPGMTAKPLIDVLVLVEKLEEFEKEK</sequence>
<dbReference type="Pfam" id="PF04229">
    <property type="entry name" value="GrpB"/>
    <property type="match status" value="1"/>
</dbReference>
<dbReference type="InterPro" id="IPR043519">
    <property type="entry name" value="NT_sf"/>
</dbReference>
<reference evidence="1 2" key="1">
    <citation type="journal article" date="2016" name="Environ. Microbiol.">
        <title>Genomic resolution of a cold subsurface aquifer community provides metabolic insights for novel microbes adapted to high CO concentrations.</title>
        <authorList>
            <person name="Probst A.J."/>
            <person name="Castelle C.J."/>
            <person name="Singh A."/>
            <person name="Brown C.T."/>
            <person name="Anantharaman K."/>
            <person name="Sharon I."/>
            <person name="Hug L.A."/>
            <person name="Burstein D."/>
            <person name="Emerson J.B."/>
            <person name="Thomas B.C."/>
            <person name="Banfield J.F."/>
        </authorList>
    </citation>
    <scope>NUCLEOTIDE SEQUENCE [LARGE SCALE GENOMIC DNA]</scope>
    <source>
        <strain evidence="1">CG2_30_43_9</strain>
    </source>
</reference>
<evidence type="ECO:0000313" key="2">
    <source>
        <dbReference type="Proteomes" id="UP000182059"/>
    </source>
</evidence>
<dbReference type="AlphaFoldDB" id="A0A1J5FYV4"/>
<dbReference type="SUPFAM" id="SSF81301">
    <property type="entry name" value="Nucleotidyltransferase"/>
    <property type="match status" value="1"/>
</dbReference>
<comment type="caution">
    <text evidence="1">The sequence shown here is derived from an EMBL/GenBank/DDBJ whole genome shotgun (WGS) entry which is preliminary data.</text>
</comment>
<protein>
    <recommendedName>
        <fullName evidence="3">GrpB family protein</fullName>
    </recommendedName>
</protein>
<gene>
    <name evidence="1" type="ORF">AUK15_01595</name>
</gene>
<accession>A0A1J5FYV4</accession>
<organism evidence="1 2">
    <name type="scientific">Candidatus Nomurabacteria bacterium CG2_30_43_9</name>
    <dbReference type="NCBI Taxonomy" id="1805283"/>
    <lineage>
        <taxon>Bacteria</taxon>
        <taxon>Candidatus Nomuraibacteriota</taxon>
    </lineage>
</organism>
<evidence type="ECO:0000313" key="1">
    <source>
        <dbReference type="EMBL" id="OIP65489.1"/>
    </source>
</evidence>
<dbReference type="EMBL" id="MNYX01000044">
    <property type="protein sequence ID" value="OIP65489.1"/>
    <property type="molecule type" value="Genomic_DNA"/>
</dbReference>
<dbReference type="PANTHER" id="PTHR34822:SF1">
    <property type="entry name" value="GRPB FAMILY PROTEIN"/>
    <property type="match status" value="1"/>
</dbReference>
<dbReference type="Gene3D" id="3.30.460.10">
    <property type="entry name" value="Beta Polymerase, domain 2"/>
    <property type="match status" value="1"/>
</dbReference>
<dbReference type="Proteomes" id="UP000182059">
    <property type="component" value="Unassembled WGS sequence"/>
</dbReference>
<name>A0A1J5FYV4_9BACT</name>
<evidence type="ECO:0008006" key="3">
    <source>
        <dbReference type="Google" id="ProtNLM"/>
    </source>
</evidence>
<dbReference type="PANTHER" id="PTHR34822">
    <property type="entry name" value="GRPB DOMAIN PROTEIN (AFU_ORTHOLOGUE AFUA_1G01530)"/>
    <property type="match status" value="1"/>
</dbReference>
<dbReference type="InterPro" id="IPR007344">
    <property type="entry name" value="GrpB/CoaE"/>
</dbReference>